<protein>
    <submittedName>
        <fullName evidence="2">Uncharacterized protein</fullName>
    </submittedName>
</protein>
<sequence>MWPDDVRMTNQRARIYAACAVKLDEDHTDVAEGTFDAALTNALVVIVAHEWPGQEMETPKKGSGRPFLKSASKLLNVIKEKAGEGDKAEPVPDEPEMYLIPDPFPVDEERPTTVSEEDSILSYEPPPLPRLDTRIDAATLRDALDATQPIRHGKEGEGRPLERRHVDALLALNSHTSLLALSAEQEERYEQGASKEDDRERARALKTLELLGEDVARRRAAEAPEIHVGYHPDDPDGLDLQECPVCDYTAFSARSGDELGMGVGVGECLVCHYRRSPAIALAEARVVLYEARFADD</sequence>
<evidence type="ECO:0000313" key="3">
    <source>
        <dbReference type="Proteomes" id="UP001500909"/>
    </source>
</evidence>
<dbReference type="EMBL" id="BAAABY010000030">
    <property type="protein sequence ID" value="GAA0473861.1"/>
    <property type="molecule type" value="Genomic_DNA"/>
</dbReference>
<organism evidence="2 3">
    <name type="scientific">Streptomyces olivaceiscleroticus</name>
    <dbReference type="NCBI Taxonomy" id="68245"/>
    <lineage>
        <taxon>Bacteria</taxon>
        <taxon>Bacillati</taxon>
        <taxon>Actinomycetota</taxon>
        <taxon>Actinomycetes</taxon>
        <taxon>Kitasatosporales</taxon>
        <taxon>Streptomycetaceae</taxon>
        <taxon>Streptomyces</taxon>
    </lineage>
</organism>
<feature type="region of interest" description="Disordered" evidence="1">
    <location>
        <begin position="103"/>
        <end position="130"/>
    </location>
</feature>
<name>A0ABN1ADK7_9ACTN</name>
<comment type="caution">
    <text evidence="2">The sequence shown here is derived from an EMBL/GenBank/DDBJ whole genome shotgun (WGS) entry which is preliminary data.</text>
</comment>
<keyword evidence="3" id="KW-1185">Reference proteome</keyword>
<reference evidence="2 3" key="1">
    <citation type="journal article" date="2019" name="Int. J. Syst. Evol. Microbiol.">
        <title>The Global Catalogue of Microorganisms (GCM) 10K type strain sequencing project: providing services to taxonomists for standard genome sequencing and annotation.</title>
        <authorList>
            <consortium name="The Broad Institute Genomics Platform"/>
            <consortium name="The Broad Institute Genome Sequencing Center for Infectious Disease"/>
            <person name="Wu L."/>
            <person name="Ma J."/>
        </authorList>
    </citation>
    <scope>NUCLEOTIDE SEQUENCE [LARGE SCALE GENOMIC DNA]</scope>
    <source>
        <strain evidence="2 3">JCM 4805</strain>
    </source>
</reference>
<gene>
    <name evidence="2" type="ORF">GCM10010361_42750</name>
</gene>
<proteinExistence type="predicted"/>
<evidence type="ECO:0000313" key="2">
    <source>
        <dbReference type="EMBL" id="GAA0473861.1"/>
    </source>
</evidence>
<accession>A0ABN1ADK7</accession>
<dbReference type="Proteomes" id="UP001500909">
    <property type="component" value="Unassembled WGS sequence"/>
</dbReference>
<evidence type="ECO:0000256" key="1">
    <source>
        <dbReference type="SAM" id="MobiDB-lite"/>
    </source>
</evidence>